<keyword evidence="5 6" id="KW-0472">Membrane</keyword>
<feature type="transmembrane region" description="Helical" evidence="6">
    <location>
        <begin position="185"/>
        <end position="204"/>
    </location>
</feature>
<dbReference type="AlphaFoldDB" id="A0A369BJR3"/>
<dbReference type="GO" id="GO:0005886">
    <property type="term" value="C:plasma membrane"/>
    <property type="evidence" value="ECO:0007669"/>
    <property type="project" value="UniProtKB-SubCell"/>
</dbReference>
<reference evidence="7 8" key="1">
    <citation type="submission" date="2018-07" db="EMBL/GenBank/DDBJ databases">
        <title>Genomic Encyclopedia of Type Strains, Phase IV (KMG-IV): sequencing the most valuable type-strain genomes for metagenomic binning, comparative biology and taxonomic classification.</title>
        <authorList>
            <person name="Goeker M."/>
        </authorList>
    </citation>
    <scope>NUCLEOTIDE SEQUENCE [LARGE SCALE GENOMIC DNA]</scope>
    <source>
        <strain evidence="7 8">DSM 27016</strain>
    </source>
</reference>
<protein>
    <submittedName>
        <fullName evidence="7">Stage V sporulation protein B</fullName>
    </submittedName>
</protein>
<feature type="transmembrane region" description="Helical" evidence="6">
    <location>
        <begin position="386"/>
        <end position="406"/>
    </location>
</feature>
<accession>A0A369BJR3</accession>
<keyword evidence="3 6" id="KW-0812">Transmembrane</keyword>
<dbReference type="PIRSF" id="PIRSF038958">
    <property type="entry name" value="PG_synth_SpoVB"/>
    <property type="match status" value="1"/>
</dbReference>
<name>A0A369BJR3_9FIRM</name>
<feature type="transmembrane region" description="Helical" evidence="6">
    <location>
        <begin position="357"/>
        <end position="374"/>
    </location>
</feature>
<dbReference type="Proteomes" id="UP000253034">
    <property type="component" value="Unassembled WGS sequence"/>
</dbReference>
<feature type="transmembrane region" description="Helical" evidence="6">
    <location>
        <begin position="160"/>
        <end position="179"/>
    </location>
</feature>
<dbReference type="Pfam" id="PF01943">
    <property type="entry name" value="Polysacc_synt"/>
    <property type="match status" value="1"/>
</dbReference>
<gene>
    <name evidence="7" type="ORF">DFR58_1023</name>
</gene>
<dbReference type="InterPro" id="IPR024923">
    <property type="entry name" value="PG_synth_SpoVB"/>
</dbReference>
<proteinExistence type="predicted"/>
<dbReference type="InterPro" id="IPR050833">
    <property type="entry name" value="Poly_Biosynth_Transport"/>
</dbReference>
<feature type="transmembrane region" description="Helical" evidence="6">
    <location>
        <begin position="120"/>
        <end position="139"/>
    </location>
</feature>
<comment type="subcellular location">
    <subcellularLocation>
        <location evidence="1">Cell membrane</location>
        <topology evidence="1">Multi-pass membrane protein</topology>
    </subcellularLocation>
</comment>
<dbReference type="EMBL" id="QPJT01000002">
    <property type="protein sequence ID" value="RCX19934.1"/>
    <property type="molecule type" value="Genomic_DNA"/>
</dbReference>
<dbReference type="PANTHER" id="PTHR30250:SF21">
    <property type="entry name" value="LIPID II FLIPPASE MURJ"/>
    <property type="match status" value="1"/>
</dbReference>
<sequence length="540" mass="58820">MKEQSVGRGFAVLSVAGIVVKILSLLYIPFLLAIIGEEGNGIYAAAYQVYVLVYVISNSGVPVAISKLVSELRAVGNYKDAVKSFKIARFFLITLGIIMFALMFAFAAPISRLLHFEKSYYAILVLSPTLLFASVSSAYRGYFQGMGNMTPTAVSQIIEQVVNTVFTLVFAALLLKYGLEAACAGGTIGTSLGALFSAIFLVVFHKKRPVNSNVQNVSGVKARRYSYKQLARKVISYSLPITLCIGMQYAGNLVDLWNTKTRLLAAGFTDERATELYSYLYKYQQLLNAPLALTVALSAAILPAISAAVALKDRDQIQQKTKFAFKLCFLVTIPSAAGFSVLSSQIFELLKYGPGDYLMEMGSVALVMLAFIQIQTSILQGAGKLYTVTMNLIFGVAAKIVTNYFLISIPDINVKGAIAGSIAGYCVSITLNHISIRRSLKTPIRPFMLLTKPLIASAVMGVAVYFIYKLMALCLLFVSSEYAVNFVASLISIAAGAIVYFSVLVLIKGVSREELDIIPKRIYRYIPGTVMSRIRSTISE</sequence>
<feature type="transmembrane region" description="Helical" evidence="6">
    <location>
        <begin position="454"/>
        <end position="478"/>
    </location>
</feature>
<feature type="transmembrane region" description="Helical" evidence="6">
    <location>
        <begin position="47"/>
        <end position="69"/>
    </location>
</feature>
<feature type="transmembrane region" description="Helical" evidence="6">
    <location>
        <begin position="90"/>
        <end position="108"/>
    </location>
</feature>
<keyword evidence="8" id="KW-1185">Reference proteome</keyword>
<feature type="transmembrane region" description="Helical" evidence="6">
    <location>
        <begin position="12"/>
        <end position="35"/>
    </location>
</feature>
<evidence type="ECO:0000256" key="5">
    <source>
        <dbReference type="ARBA" id="ARBA00023136"/>
    </source>
</evidence>
<evidence type="ECO:0000256" key="6">
    <source>
        <dbReference type="SAM" id="Phobius"/>
    </source>
</evidence>
<feature type="transmembrane region" description="Helical" evidence="6">
    <location>
        <begin position="484"/>
        <end position="507"/>
    </location>
</feature>
<keyword evidence="2" id="KW-1003">Cell membrane</keyword>
<dbReference type="PANTHER" id="PTHR30250">
    <property type="entry name" value="PST FAMILY PREDICTED COLANIC ACID TRANSPORTER"/>
    <property type="match status" value="1"/>
</dbReference>
<dbReference type="RefSeq" id="WP_114296066.1">
    <property type="nucleotide sequence ID" value="NZ_QPJT01000002.1"/>
</dbReference>
<dbReference type="InterPro" id="IPR002797">
    <property type="entry name" value="Polysacc_synth"/>
</dbReference>
<evidence type="ECO:0000313" key="7">
    <source>
        <dbReference type="EMBL" id="RCX19934.1"/>
    </source>
</evidence>
<feature type="transmembrane region" description="Helical" evidence="6">
    <location>
        <begin position="412"/>
        <end position="434"/>
    </location>
</feature>
<keyword evidence="4 6" id="KW-1133">Transmembrane helix</keyword>
<evidence type="ECO:0000256" key="1">
    <source>
        <dbReference type="ARBA" id="ARBA00004651"/>
    </source>
</evidence>
<feature type="transmembrane region" description="Helical" evidence="6">
    <location>
        <begin position="323"/>
        <end position="342"/>
    </location>
</feature>
<evidence type="ECO:0000256" key="2">
    <source>
        <dbReference type="ARBA" id="ARBA00022475"/>
    </source>
</evidence>
<evidence type="ECO:0000313" key="8">
    <source>
        <dbReference type="Proteomes" id="UP000253034"/>
    </source>
</evidence>
<evidence type="ECO:0000256" key="3">
    <source>
        <dbReference type="ARBA" id="ARBA00022692"/>
    </source>
</evidence>
<dbReference type="OrthoDB" id="9775950at2"/>
<dbReference type="CDD" id="cd13124">
    <property type="entry name" value="MATE_SpoVB_like"/>
    <property type="match status" value="1"/>
</dbReference>
<feature type="transmembrane region" description="Helical" evidence="6">
    <location>
        <begin position="234"/>
        <end position="251"/>
    </location>
</feature>
<feature type="transmembrane region" description="Helical" evidence="6">
    <location>
        <begin position="289"/>
        <end position="311"/>
    </location>
</feature>
<organism evidence="7 8">
    <name type="scientific">Anaerobacterium chartisolvens</name>
    <dbReference type="NCBI Taxonomy" id="1297424"/>
    <lineage>
        <taxon>Bacteria</taxon>
        <taxon>Bacillati</taxon>
        <taxon>Bacillota</taxon>
        <taxon>Clostridia</taxon>
        <taxon>Eubacteriales</taxon>
        <taxon>Oscillospiraceae</taxon>
        <taxon>Anaerobacterium</taxon>
    </lineage>
</organism>
<evidence type="ECO:0000256" key="4">
    <source>
        <dbReference type="ARBA" id="ARBA00022989"/>
    </source>
</evidence>
<comment type="caution">
    <text evidence="7">The sequence shown here is derived from an EMBL/GenBank/DDBJ whole genome shotgun (WGS) entry which is preliminary data.</text>
</comment>